<evidence type="ECO:0000256" key="1">
    <source>
        <dbReference type="ARBA" id="ARBA00023450"/>
    </source>
</evidence>
<protein>
    <submittedName>
        <fullName evidence="4">DUF222 domain-containing protein</fullName>
    </submittedName>
</protein>
<dbReference type="Gene3D" id="1.10.30.50">
    <property type="match status" value="1"/>
</dbReference>
<organism evidence="4">
    <name type="scientific">Sinomonas puerhi</name>
    <dbReference type="NCBI Taxonomy" id="3238584"/>
    <lineage>
        <taxon>Bacteria</taxon>
        <taxon>Bacillati</taxon>
        <taxon>Actinomycetota</taxon>
        <taxon>Actinomycetes</taxon>
        <taxon>Micrococcales</taxon>
        <taxon>Micrococcaceae</taxon>
        <taxon>Sinomonas</taxon>
    </lineage>
</organism>
<dbReference type="GO" id="GO:0004519">
    <property type="term" value="F:endonuclease activity"/>
    <property type="evidence" value="ECO:0007669"/>
    <property type="project" value="InterPro"/>
</dbReference>
<dbReference type="Pfam" id="PF02720">
    <property type="entry name" value="DUF222"/>
    <property type="match status" value="1"/>
</dbReference>
<proteinExistence type="inferred from homology"/>
<dbReference type="EMBL" id="CP163302">
    <property type="protein sequence ID" value="XDP44577.1"/>
    <property type="molecule type" value="Genomic_DNA"/>
</dbReference>
<dbReference type="InterPro" id="IPR003615">
    <property type="entry name" value="HNH_nuc"/>
</dbReference>
<feature type="compositionally biased region" description="Basic and acidic residues" evidence="2">
    <location>
        <begin position="517"/>
        <end position="533"/>
    </location>
</feature>
<gene>
    <name evidence="4" type="ORF">AB5L97_15055</name>
</gene>
<comment type="similarity">
    <text evidence="1">Belongs to the Rv1128c/1148c/1588c/1702c/1945/3466 family.</text>
</comment>
<dbReference type="AlphaFoldDB" id="A0AB39L2U2"/>
<feature type="domain" description="HNH nuclease" evidence="3">
    <location>
        <begin position="427"/>
        <end position="479"/>
    </location>
</feature>
<dbReference type="Pfam" id="PF01844">
    <property type="entry name" value="HNH"/>
    <property type="match status" value="1"/>
</dbReference>
<name>A0AB39L2U2_9MICC</name>
<accession>A0AB39L2U2</accession>
<evidence type="ECO:0000313" key="4">
    <source>
        <dbReference type="EMBL" id="XDP44577.1"/>
    </source>
</evidence>
<reference evidence="4" key="1">
    <citation type="submission" date="2024-07" db="EMBL/GenBank/DDBJ databases">
        <authorList>
            <person name="fu j."/>
        </authorList>
    </citation>
    <scope>NUCLEOTIDE SEQUENCE</scope>
    <source>
        <strain evidence="4">P10A9</strain>
    </source>
</reference>
<evidence type="ECO:0000259" key="3">
    <source>
        <dbReference type="SMART" id="SM00507"/>
    </source>
</evidence>
<dbReference type="InterPro" id="IPR002711">
    <property type="entry name" value="HNH"/>
</dbReference>
<feature type="region of interest" description="Disordered" evidence="2">
    <location>
        <begin position="485"/>
        <end position="576"/>
    </location>
</feature>
<dbReference type="GO" id="GO:0003676">
    <property type="term" value="F:nucleic acid binding"/>
    <property type="evidence" value="ECO:0007669"/>
    <property type="project" value="InterPro"/>
</dbReference>
<dbReference type="GO" id="GO:0008270">
    <property type="term" value="F:zinc ion binding"/>
    <property type="evidence" value="ECO:0007669"/>
    <property type="project" value="InterPro"/>
</dbReference>
<evidence type="ECO:0000256" key="2">
    <source>
        <dbReference type="SAM" id="MobiDB-lite"/>
    </source>
</evidence>
<dbReference type="SMART" id="SM00507">
    <property type="entry name" value="HNHc"/>
    <property type="match status" value="1"/>
</dbReference>
<dbReference type="CDD" id="cd00085">
    <property type="entry name" value="HNHc"/>
    <property type="match status" value="1"/>
</dbReference>
<dbReference type="RefSeq" id="WP_369045262.1">
    <property type="nucleotide sequence ID" value="NZ_CP163302.1"/>
</dbReference>
<dbReference type="InterPro" id="IPR003870">
    <property type="entry name" value="DUF222"/>
</dbReference>
<sequence>MSIEHEFDDGFTGSGEALPWWLAGELDNVLQAEEDVAAAGGPVEPEPWMVKAWELSDDPSTRPVRPPRPDDELLAIIAADLRAAAVADPDALVSDLFIDGELPSPAAIVAEVEAEAAGLLVARLERLDREDASRAAERTMALAALVRAVGGWRDDPFRRIEAPSIAASEVSAALKISARTAKGMVSEALELSRPSWAPLVAAMSAGRLPQRRVRTILDAAIPIPSANLGAFVAEAVDVAAPTDSHGTADPDRIPSPGALGRRLRRLAEKHSAEPLAARKAKAREHRRVDVEPAGDAMCWLTAYLPLEDAAAIDSRLESLARSLKGPTEGRTLPQLRADVFTDLLGEATLAGEGSLGGFRAQIIATIPAGTLAGTCNAAAEILGYGPIDPDAARLLASQAATWTRMWVDPGTGAPLAIGRTRYTPTAAMRRQLGVRDMVCRFPGCDKPASATEADHTTSWASGGETSTDNLALLCPEHHRLKSEGYWSARQIGRPQDAAAAERFTRTDEPAAQPHSIADTRGRSARAADSHATEPEGADSRGAPSRPPAPPPGTIEWISPTGRRYITYPEGDPPPPF</sequence>
<dbReference type="KEGG" id="spue:AB5L97_15055"/>